<evidence type="ECO:0000256" key="2">
    <source>
        <dbReference type="ARBA" id="ARBA00022737"/>
    </source>
</evidence>
<dbReference type="PANTHER" id="PTHR43300">
    <property type="entry name" value="ACETYLTRANSFERASE"/>
    <property type="match status" value="1"/>
</dbReference>
<dbReference type="OrthoDB" id="9801456at2"/>
<dbReference type="Gene3D" id="3.40.50.20">
    <property type="match status" value="1"/>
</dbReference>
<evidence type="ECO:0000256" key="1">
    <source>
        <dbReference type="ARBA" id="ARBA00022679"/>
    </source>
</evidence>
<accession>A0A7G6E4J5</accession>
<dbReference type="PANTHER" id="PTHR43300:SF7">
    <property type="entry name" value="UDP-N-ACETYLBACILLOSAMINE N-ACETYLTRANSFERASE"/>
    <property type="match status" value="1"/>
</dbReference>
<dbReference type="InterPro" id="IPR050179">
    <property type="entry name" value="Trans_hexapeptide_repeat"/>
</dbReference>
<evidence type="ECO:0000256" key="4">
    <source>
        <dbReference type="PIRSR" id="PIRSR620019-2"/>
    </source>
</evidence>
<dbReference type="KEGG" id="tfr:BR63_12185"/>
<evidence type="ECO:0000256" key="3">
    <source>
        <dbReference type="PIRSR" id="PIRSR620019-1"/>
    </source>
</evidence>
<dbReference type="Proteomes" id="UP000515847">
    <property type="component" value="Chromosome"/>
</dbReference>
<feature type="active site" description="Proton acceptor" evidence="3">
    <location>
        <position position="135"/>
    </location>
</feature>
<dbReference type="InterPro" id="IPR041561">
    <property type="entry name" value="PglD_N"/>
</dbReference>
<dbReference type="InterPro" id="IPR020019">
    <property type="entry name" value="AcTrfase_PglD-like"/>
</dbReference>
<dbReference type="Pfam" id="PF17836">
    <property type="entry name" value="PglD_N"/>
    <property type="match status" value="1"/>
</dbReference>
<dbReference type="CDD" id="cd03360">
    <property type="entry name" value="LbH_AT_putative"/>
    <property type="match status" value="1"/>
</dbReference>
<evidence type="ECO:0000313" key="7">
    <source>
        <dbReference type="Proteomes" id="UP000515847"/>
    </source>
</evidence>
<dbReference type="GO" id="GO:0016740">
    <property type="term" value="F:transferase activity"/>
    <property type="evidence" value="ECO:0007669"/>
    <property type="project" value="UniProtKB-KW"/>
</dbReference>
<feature type="binding site" evidence="4">
    <location>
        <position position="144"/>
    </location>
    <ligand>
        <name>acetyl-CoA</name>
        <dbReference type="ChEBI" id="CHEBI:57288"/>
    </ligand>
</feature>
<keyword evidence="1" id="KW-0808">Transferase</keyword>
<sequence length="209" mass="22108">MSGLIIVGAGGHSKVVYDAAREMGLWDRYLFVDGGLAQDSFLGWPLVKSLNDSNVVREDYKDLVVAIGSNQVRHKLLMQYAEQGFNLPVIKHPTAYISRGAVVQPGTVVLAQAAVNYSAQIGLGCIVNTSASIDHDCQLGCGVHLSPGVRLAGGVKIGNFSWVGIGSSVIQHVAIGENVIIGAQTAVIRDIEDNVTVVGVPGRIIKRHG</sequence>
<dbReference type="SUPFAM" id="SSF51161">
    <property type="entry name" value="Trimeric LpxA-like enzymes"/>
    <property type="match status" value="1"/>
</dbReference>
<dbReference type="InterPro" id="IPR018357">
    <property type="entry name" value="Hexapep_transf_CS"/>
</dbReference>
<keyword evidence="7" id="KW-1185">Reference proteome</keyword>
<name>A0A7G6E4J5_THEFR</name>
<feature type="binding site" evidence="4">
    <location>
        <position position="165"/>
    </location>
    <ligand>
        <name>acetyl-CoA</name>
        <dbReference type="ChEBI" id="CHEBI:57288"/>
    </ligand>
</feature>
<proteinExistence type="predicted"/>
<dbReference type="RefSeq" id="WP_034420630.1">
    <property type="nucleotide sequence ID" value="NZ_CP045798.1"/>
</dbReference>
<organism evidence="6 7">
    <name type="scientific">Thermanaerosceptrum fracticalcis</name>
    <dbReference type="NCBI Taxonomy" id="1712410"/>
    <lineage>
        <taxon>Bacteria</taxon>
        <taxon>Bacillati</taxon>
        <taxon>Bacillota</taxon>
        <taxon>Clostridia</taxon>
        <taxon>Eubacteriales</taxon>
        <taxon>Peptococcaceae</taxon>
        <taxon>Thermanaerosceptrum</taxon>
    </lineage>
</organism>
<evidence type="ECO:0000259" key="5">
    <source>
        <dbReference type="Pfam" id="PF17836"/>
    </source>
</evidence>
<dbReference type="EMBL" id="CP045798">
    <property type="protein sequence ID" value="QNB46999.1"/>
    <property type="molecule type" value="Genomic_DNA"/>
</dbReference>
<feature type="site" description="Increases basicity of active site His" evidence="3">
    <location>
        <position position="136"/>
    </location>
</feature>
<protein>
    <recommendedName>
        <fullName evidence="5">PglD N-terminal domain-containing protein</fullName>
    </recommendedName>
</protein>
<gene>
    <name evidence="6" type="ORF">BR63_12185</name>
</gene>
<dbReference type="PROSITE" id="PS00101">
    <property type="entry name" value="HEXAPEP_TRANSFERASES"/>
    <property type="match status" value="1"/>
</dbReference>
<keyword evidence="2" id="KW-0677">Repeat</keyword>
<dbReference type="InterPro" id="IPR011004">
    <property type="entry name" value="Trimer_LpxA-like_sf"/>
</dbReference>
<feature type="binding site" evidence="4">
    <location>
        <position position="68"/>
    </location>
    <ligand>
        <name>substrate</name>
    </ligand>
</feature>
<evidence type="ECO:0000313" key="6">
    <source>
        <dbReference type="EMBL" id="QNB46999.1"/>
    </source>
</evidence>
<feature type="domain" description="PglD N-terminal" evidence="5">
    <location>
        <begin position="4"/>
        <end position="78"/>
    </location>
</feature>
<dbReference type="NCBIfam" id="TIGR03570">
    <property type="entry name" value="NeuD_NnaD"/>
    <property type="match status" value="1"/>
</dbReference>
<reference evidence="6 7" key="1">
    <citation type="journal article" date="2019" name="Front. Microbiol.">
        <title>Thermoanaerosceptrum fracticalcis gen. nov. sp. nov., a Novel Fumarate-Fermenting Microorganism From a Deep Fractured Carbonate Aquifer of the US Great Basin.</title>
        <authorList>
            <person name="Hamilton-Brehm S.D."/>
            <person name="Stewart L.E."/>
            <person name="Zavarin M."/>
            <person name="Caldwell M."/>
            <person name="Lawson P.A."/>
            <person name="Onstott T.C."/>
            <person name="Grzymski J."/>
            <person name="Neveux I."/>
            <person name="Lollar B.S."/>
            <person name="Russell C.E."/>
            <person name="Moser D.P."/>
        </authorList>
    </citation>
    <scope>NUCLEOTIDE SEQUENCE [LARGE SCALE GENOMIC DNA]</scope>
    <source>
        <strain evidence="6 7">DRI-13</strain>
    </source>
</reference>
<dbReference type="AlphaFoldDB" id="A0A7G6E4J5"/>
<dbReference type="Gene3D" id="2.160.10.10">
    <property type="entry name" value="Hexapeptide repeat proteins"/>
    <property type="match status" value="1"/>
</dbReference>